<evidence type="ECO:0000256" key="4">
    <source>
        <dbReference type="ARBA" id="ARBA00022989"/>
    </source>
</evidence>
<evidence type="ECO:0000256" key="5">
    <source>
        <dbReference type="ARBA" id="ARBA00023136"/>
    </source>
</evidence>
<accession>A0ABY8MIV7</accession>
<evidence type="ECO:0000256" key="2">
    <source>
        <dbReference type="ARBA" id="ARBA00022475"/>
    </source>
</evidence>
<evidence type="ECO:0000256" key="3">
    <source>
        <dbReference type="ARBA" id="ARBA00022692"/>
    </source>
</evidence>
<keyword evidence="2" id="KW-1003">Cell membrane</keyword>
<dbReference type="PANTHER" id="PTHR30086">
    <property type="entry name" value="ARGININE EXPORTER PROTEIN ARGO"/>
    <property type="match status" value="1"/>
</dbReference>
<feature type="transmembrane region" description="Helical" evidence="6">
    <location>
        <begin position="71"/>
        <end position="88"/>
    </location>
</feature>
<protein>
    <submittedName>
        <fullName evidence="7">LysE/ArgO family amino acid transporter</fullName>
    </submittedName>
</protein>
<evidence type="ECO:0000256" key="1">
    <source>
        <dbReference type="ARBA" id="ARBA00004651"/>
    </source>
</evidence>
<dbReference type="InterPro" id="IPR001123">
    <property type="entry name" value="LeuE-type"/>
</dbReference>
<organism evidence="7 8">
    <name type="scientific">Candidatus Haliotispira prima</name>
    <dbReference type="NCBI Taxonomy" id="3034016"/>
    <lineage>
        <taxon>Bacteria</taxon>
        <taxon>Pseudomonadati</taxon>
        <taxon>Spirochaetota</taxon>
        <taxon>Spirochaetia</taxon>
        <taxon>Spirochaetales</taxon>
        <taxon>Spirochaetaceae</taxon>
        <taxon>Candidatus Haliotispira</taxon>
    </lineage>
</organism>
<feature type="transmembrane region" description="Helical" evidence="6">
    <location>
        <begin position="125"/>
        <end position="148"/>
    </location>
</feature>
<dbReference type="PANTHER" id="PTHR30086:SF20">
    <property type="entry name" value="ARGININE EXPORTER PROTEIN ARGO-RELATED"/>
    <property type="match status" value="1"/>
</dbReference>
<feature type="transmembrane region" description="Helical" evidence="6">
    <location>
        <begin position="41"/>
        <end position="65"/>
    </location>
</feature>
<gene>
    <name evidence="7" type="ORF">P0082_03350</name>
</gene>
<evidence type="ECO:0000313" key="7">
    <source>
        <dbReference type="EMBL" id="WGK69907.1"/>
    </source>
</evidence>
<feature type="transmembrane region" description="Helical" evidence="6">
    <location>
        <begin position="196"/>
        <end position="214"/>
    </location>
</feature>
<sequence>MNEFMSEFISGVLLGLSLIVAIGAQNAFVIRQGVKKNYISYVISICILSDILLMSLGIFGVGNLIAINSSFLKIFTLLGIGFLLFYSFNCFRTAFSKKNNALTVTDDTDGHTVNDLAIKMPKKRVILLTLGVTYLNPHVYLDTLFLVGSIAANMNQQEKLVFLSGASFGSFLWFMLIGYGVRLILPIFQKPLTWKIFDITIGFLMIFIAVKLATDSSIWQ</sequence>
<comment type="subcellular location">
    <subcellularLocation>
        <location evidence="1">Cell membrane</location>
        <topology evidence="1">Multi-pass membrane protein</topology>
    </subcellularLocation>
</comment>
<feature type="transmembrane region" description="Helical" evidence="6">
    <location>
        <begin position="160"/>
        <end position="184"/>
    </location>
</feature>
<keyword evidence="5 6" id="KW-0472">Membrane</keyword>
<dbReference type="Proteomes" id="UP001228690">
    <property type="component" value="Chromosome"/>
</dbReference>
<feature type="transmembrane region" description="Helical" evidence="6">
    <location>
        <begin position="12"/>
        <end position="29"/>
    </location>
</feature>
<evidence type="ECO:0000313" key="8">
    <source>
        <dbReference type="Proteomes" id="UP001228690"/>
    </source>
</evidence>
<name>A0ABY8MIV7_9SPIO</name>
<dbReference type="Pfam" id="PF01810">
    <property type="entry name" value="LysE"/>
    <property type="match status" value="1"/>
</dbReference>
<proteinExistence type="predicted"/>
<reference evidence="7 8" key="1">
    <citation type="submission" date="2023-04" db="EMBL/GenBank/DDBJ databases">
        <title>Spirochaete genome identified in red abalone sample constitutes a novel genus.</title>
        <authorList>
            <person name="Sharma S.P."/>
            <person name="Purcell C.M."/>
            <person name="Hyde J.R."/>
            <person name="Severin A.J."/>
        </authorList>
    </citation>
    <scope>NUCLEOTIDE SEQUENCE [LARGE SCALE GENOMIC DNA]</scope>
    <source>
        <strain evidence="7 8">SP-2023</strain>
    </source>
</reference>
<keyword evidence="3 6" id="KW-0812">Transmembrane</keyword>
<keyword evidence="4 6" id="KW-1133">Transmembrane helix</keyword>
<evidence type="ECO:0000256" key="6">
    <source>
        <dbReference type="SAM" id="Phobius"/>
    </source>
</evidence>
<keyword evidence="8" id="KW-1185">Reference proteome</keyword>
<dbReference type="RefSeq" id="WP_326928103.1">
    <property type="nucleotide sequence ID" value="NZ_CP123443.1"/>
</dbReference>
<dbReference type="EMBL" id="CP123443">
    <property type="protein sequence ID" value="WGK69907.1"/>
    <property type="molecule type" value="Genomic_DNA"/>
</dbReference>